<evidence type="ECO:0000259" key="1">
    <source>
        <dbReference type="Pfam" id="PF10551"/>
    </source>
</evidence>
<dbReference type="EMBL" id="CAJVQB010002406">
    <property type="protein sequence ID" value="CAG8573554.1"/>
    <property type="molecule type" value="Genomic_DNA"/>
</dbReference>
<evidence type="ECO:0000313" key="3">
    <source>
        <dbReference type="Proteomes" id="UP000789901"/>
    </source>
</evidence>
<sequence length="390" mass="45231">MNLFTGRAVTILEGQNHILKKFSEHNHAPEPSCVEVIQALNNIKELATQTYEQLSQIFHDATINMPEDSFYYMPNNEALHKQISHIRLRNLPSQPQTLQEIDIPIQLQTTIRGERFLAREININNEKIMIFCTSNNLLYLEEANFWLMDGTFKTVPTLFRQLYTIHAPVRGKNNFQVFPLVYILMTNQLEESYKFAFQELLDLSEKADYNLSPPVIITDFEQLVINAVRFRFPNFIHKAEGLAIEYGSNEAFSFKLRHLAALAFLPPLEIPAAFNTIKPTMPSNTTEIINYFENIYVYGRIRQQLQNGVVTQPTFIFTIVLNNIVGQAHLGTYTIIEEMCKEQQQVDMQIEHVLCGKPCPTQCKHLIDYERRILSVFNNCDTYILVDFLR</sequence>
<organism evidence="2 3">
    <name type="scientific">Gigaspora margarita</name>
    <dbReference type="NCBI Taxonomy" id="4874"/>
    <lineage>
        <taxon>Eukaryota</taxon>
        <taxon>Fungi</taxon>
        <taxon>Fungi incertae sedis</taxon>
        <taxon>Mucoromycota</taxon>
        <taxon>Glomeromycotina</taxon>
        <taxon>Glomeromycetes</taxon>
        <taxon>Diversisporales</taxon>
        <taxon>Gigasporaceae</taxon>
        <taxon>Gigaspora</taxon>
    </lineage>
</organism>
<gene>
    <name evidence="2" type="ORF">GMARGA_LOCUS5605</name>
</gene>
<dbReference type="Pfam" id="PF10551">
    <property type="entry name" value="MULE"/>
    <property type="match status" value="1"/>
</dbReference>
<name>A0ABN7UG47_GIGMA</name>
<dbReference type="Proteomes" id="UP000789901">
    <property type="component" value="Unassembled WGS sequence"/>
</dbReference>
<dbReference type="InterPro" id="IPR018289">
    <property type="entry name" value="MULE_transposase_dom"/>
</dbReference>
<reference evidence="2 3" key="1">
    <citation type="submission" date="2021-06" db="EMBL/GenBank/DDBJ databases">
        <authorList>
            <person name="Kallberg Y."/>
            <person name="Tangrot J."/>
            <person name="Rosling A."/>
        </authorList>
    </citation>
    <scope>NUCLEOTIDE SEQUENCE [LARGE SCALE GENOMIC DNA]</scope>
    <source>
        <strain evidence="2 3">120-4 pot B 10/14</strain>
    </source>
</reference>
<keyword evidence="3" id="KW-1185">Reference proteome</keyword>
<proteinExistence type="predicted"/>
<feature type="non-terminal residue" evidence="2">
    <location>
        <position position="390"/>
    </location>
</feature>
<feature type="domain" description="MULE transposase" evidence="1">
    <location>
        <begin position="146"/>
        <end position="238"/>
    </location>
</feature>
<accession>A0ABN7UG47</accession>
<evidence type="ECO:0000313" key="2">
    <source>
        <dbReference type="EMBL" id="CAG8573554.1"/>
    </source>
</evidence>
<comment type="caution">
    <text evidence="2">The sequence shown here is derived from an EMBL/GenBank/DDBJ whole genome shotgun (WGS) entry which is preliminary data.</text>
</comment>
<protein>
    <submittedName>
        <fullName evidence="2">10071_t:CDS:1</fullName>
    </submittedName>
</protein>